<keyword evidence="2" id="KW-1185">Reference proteome</keyword>
<name>A0ABP4Z9Q7_9MICO</name>
<dbReference type="Proteomes" id="UP001501746">
    <property type="component" value="Unassembled WGS sequence"/>
</dbReference>
<gene>
    <name evidence="1" type="ORF">GCM10009750_34990</name>
</gene>
<reference evidence="2" key="1">
    <citation type="journal article" date="2019" name="Int. J. Syst. Evol. Microbiol.">
        <title>The Global Catalogue of Microorganisms (GCM) 10K type strain sequencing project: providing services to taxonomists for standard genome sequencing and annotation.</title>
        <authorList>
            <consortium name="The Broad Institute Genomics Platform"/>
            <consortium name="The Broad Institute Genome Sequencing Center for Infectious Disease"/>
            <person name="Wu L."/>
            <person name="Ma J."/>
        </authorList>
    </citation>
    <scope>NUCLEOTIDE SEQUENCE [LARGE SCALE GENOMIC DNA]</scope>
    <source>
        <strain evidence="2">JCM 14323</strain>
    </source>
</reference>
<evidence type="ECO:0000313" key="1">
    <source>
        <dbReference type="EMBL" id="GAA1845700.1"/>
    </source>
</evidence>
<sequence length="256" mass="29565">MRSVRAAAVDRYQWHLMNSWAHDESVITSADEYKRWFDAPQSNERVRKLREPASQETWVDIIQRFPECRAEVAWSRHTPVVVLKILRWDADERTRWRVRTNARWIDEHPDDALPWEDDPSVPIQFRLSDQERQLLQFGLTEWSGPAKCTHEFAVAMGFRDVEDLFIQGNRIGEAIVAGEPLSRTDWTKALLSTEVVFMSNVIGSGWDWETTTGLSDESTLQMIRALQRKIVTGGVIGHVFGTRVGPAGWSEPVHRR</sequence>
<protein>
    <submittedName>
        <fullName evidence="1">Uncharacterized protein</fullName>
    </submittedName>
</protein>
<dbReference type="EMBL" id="BAAANK010000012">
    <property type="protein sequence ID" value="GAA1845700.1"/>
    <property type="molecule type" value="Genomic_DNA"/>
</dbReference>
<comment type="caution">
    <text evidence="1">The sequence shown here is derived from an EMBL/GenBank/DDBJ whole genome shotgun (WGS) entry which is preliminary data.</text>
</comment>
<proteinExistence type="predicted"/>
<organism evidence="1 2">
    <name type="scientific">Agromyces salentinus</name>
    <dbReference type="NCBI Taxonomy" id="269421"/>
    <lineage>
        <taxon>Bacteria</taxon>
        <taxon>Bacillati</taxon>
        <taxon>Actinomycetota</taxon>
        <taxon>Actinomycetes</taxon>
        <taxon>Micrococcales</taxon>
        <taxon>Microbacteriaceae</taxon>
        <taxon>Agromyces</taxon>
    </lineage>
</organism>
<accession>A0ABP4Z9Q7</accession>
<evidence type="ECO:0000313" key="2">
    <source>
        <dbReference type="Proteomes" id="UP001501746"/>
    </source>
</evidence>